<dbReference type="CDD" id="cd19534">
    <property type="entry name" value="E_NRPS"/>
    <property type="match status" value="1"/>
</dbReference>
<reference evidence="9 10" key="1">
    <citation type="submission" date="2020-03" db="EMBL/GenBank/DDBJ databases">
        <title>Whole genome shotgun sequence of Phytohabitans houttuyneae NBRC 108639.</title>
        <authorList>
            <person name="Komaki H."/>
            <person name="Tamura T."/>
        </authorList>
    </citation>
    <scope>NUCLEOTIDE SEQUENCE [LARGE SCALE GENOMIC DNA]</scope>
    <source>
        <strain evidence="9 10">NBRC 108639</strain>
    </source>
</reference>
<dbReference type="FunFam" id="1.10.1200.10:FF:000005">
    <property type="entry name" value="Nonribosomal peptide synthetase 1"/>
    <property type="match status" value="1"/>
</dbReference>
<dbReference type="PROSITE" id="PS50075">
    <property type="entry name" value="CARRIER"/>
    <property type="match status" value="1"/>
</dbReference>
<evidence type="ECO:0000256" key="5">
    <source>
        <dbReference type="ARBA" id="ARBA00022737"/>
    </source>
</evidence>
<feature type="region of interest" description="Disordered" evidence="7">
    <location>
        <begin position="2579"/>
        <end position="2627"/>
    </location>
</feature>
<evidence type="ECO:0000256" key="3">
    <source>
        <dbReference type="ARBA" id="ARBA00022450"/>
    </source>
</evidence>
<evidence type="ECO:0000313" key="9">
    <source>
        <dbReference type="EMBL" id="GFJ83608.1"/>
    </source>
</evidence>
<dbReference type="FunFam" id="3.40.50.980:FF:000001">
    <property type="entry name" value="Non-ribosomal peptide synthetase"/>
    <property type="match status" value="1"/>
</dbReference>
<evidence type="ECO:0000256" key="1">
    <source>
        <dbReference type="ARBA" id="ARBA00001957"/>
    </source>
</evidence>
<evidence type="ECO:0000256" key="2">
    <source>
        <dbReference type="ARBA" id="ARBA00006432"/>
    </source>
</evidence>
<dbReference type="CDD" id="cd17643">
    <property type="entry name" value="A_NRPS_Cytc1-like"/>
    <property type="match status" value="1"/>
</dbReference>
<dbReference type="Pfam" id="PF13193">
    <property type="entry name" value="AMP-binding_C"/>
    <property type="match status" value="2"/>
</dbReference>
<accession>A0A6V8KM60</accession>
<dbReference type="FunFam" id="3.40.50.12780:FF:000012">
    <property type="entry name" value="Non-ribosomal peptide synthetase"/>
    <property type="match status" value="1"/>
</dbReference>
<dbReference type="Proteomes" id="UP000482800">
    <property type="component" value="Unassembled WGS sequence"/>
</dbReference>
<dbReference type="FunFam" id="3.30.559.10:FF:000012">
    <property type="entry name" value="Non-ribosomal peptide synthetase"/>
    <property type="match status" value="1"/>
</dbReference>
<evidence type="ECO:0000313" key="10">
    <source>
        <dbReference type="Proteomes" id="UP000482800"/>
    </source>
</evidence>
<dbReference type="InterPro" id="IPR010071">
    <property type="entry name" value="AA_adenyl_dom"/>
</dbReference>
<dbReference type="SMART" id="SM00823">
    <property type="entry name" value="PKS_PP"/>
    <property type="match status" value="1"/>
</dbReference>
<dbReference type="Gene3D" id="2.30.38.10">
    <property type="entry name" value="Luciferase, Domain 3"/>
    <property type="match status" value="1"/>
</dbReference>
<dbReference type="PANTHER" id="PTHR45527">
    <property type="entry name" value="NONRIBOSOMAL PEPTIDE SYNTHETASE"/>
    <property type="match status" value="1"/>
</dbReference>
<dbReference type="CDD" id="cd19543">
    <property type="entry name" value="DCL_NRPS"/>
    <property type="match status" value="1"/>
</dbReference>
<evidence type="ECO:0000256" key="6">
    <source>
        <dbReference type="ARBA" id="ARBA00023194"/>
    </source>
</evidence>
<dbReference type="GO" id="GO:0003824">
    <property type="term" value="F:catalytic activity"/>
    <property type="evidence" value="ECO:0007669"/>
    <property type="project" value="InterPro"/>
</dbReference>
<dbReference type="Gene3D" id="3.30.559.10">
    <property type="entry name" value="Chloramphenicol acetyltransferase-like domain"/>
    <property type="match status" value="3"/>
</dbReference>
<organism evidence="9 10">
    <name type="scientific">Phytohabitans houttuyneae</name>
    <dbReference type="NCBI Taxonomy" id="1076126"/>
    <lineage>
        <taxon>Bacteria</taxon>
        <taxon>Bacillati</taxon>
        <taxon>Actinomycetota</taxon>
        <taxon>Actinomycetes</taxon>
        <taxon>Micromonosporales</taxon>
        <taxon>Micromonosporaceae</taxon>
    </lineage>
</organism>
<evidence type="ECO:0000256" key="7">
    <source>
        <dbReference type="SAM" id="MobiDB-lite"/>
    </source>
</evidence>
<dbReference type="FunFam" id="3.30.300.30:FF:000010">
    <property type="entry name" value="Enterobactin synthetase component F"/>
    <property type="match status" value="2"/>
</dbReference>
<feature type="domain" description="Carrier" evidence="8">
    <location>
        <begin position="1001"/>
        <end position="1075"/>
    </location>
</feature>
<dbReference type="InterPro" id="IPR001242">
    <property type="entry name" value="Condensation_dom"/>
</dbReference>
<evidence type="ECO:0000256" key="4">
    <source>
        <dbReference type="ARBA" id="ARBA00022553"/>
    </source>
</evidence>
<dbReference type="InterPro" id="IPR045851">
    <property type="entry name" value="AMP-bd_C_sf"/>
</dbReference>
<dbReference type="GO" id="GO:0008610">
    <property type="term" value="P:lipid biosynthetic process"/>
    <property type="evidence" value="ECO:0007669"/>
    <property type="project" value="UniProtKB-ARBA"/>
</dbReference>
<dbReference type="Gene3D" id="3.30.300.30">
    <property type="match status" value="2"/>
</dbReference>
<dbReference type="GO" id="GO:0005737">
    <property type="term" value="C:cytoplasm"/>
    <property type="evidence" value="ECO:0007669"/>
    <property type="project" value="TreeGrafter"/>
</dbReference>
<protein>
    <recommendedName>
        <fullName evidence="8">Carrier domain-containing protein</fullName>
    </recommendedName>
</protein>
<keyword evidence="5" id="KW-0677">Repeat</keyword>
<dbReference type="Pfam" id="PF00668">
    <property type="entry name" value="Condensation"/>
    <property type="match status" value="3"/>
</dbReference>
<dbReference type="SUPFAM" id="SSF56801">
    <property type="entry name" value="Acetyl-CoA synthetase-like"/>
    <property type="match status" value="2"/>
</dbReference>
<feature type="compositionally biased region" description="Low complexity" evidence="7">
    <location>
        <begin position="2540"/>
        <end position="2552"/>
    </location>
</feature>
<dbReference type="Gene3D" id="3.30.559.30">
    <property type="entry name" value="Nonribosomal peptide synthetase, condensation domain"/>
    <property type="match status" value="3"/>
</dbReference>
<dbReference type="NCBIfam" id="NF003417">
    <property type="entry name" value="PRK04813.1"/>
    <property type="match status" value="2"/>
</dbReference>
<comment type="cofactor">
    <cofactor evidence="1">
        <name>pantetheine 4'-phosphate</name>
        <dbReference type="ChEBI" id="CHEBI:47942"/>
    </cofactor>
</comment>
<dbReference type="InterPro" id="IPR020806">
    <property type="entry name" value="PKS_PP-bd"/>
</dbReference>
<dbReference type="PROSITE" id="PS00455">
    <property type="entry name" value="AMP_BINDING"/>
    <property type="match status" value="2"/>
</dbReference>
<dbReference type="Gene3D" id="1.10.1200.10">
    <property type="entry name" value="ACP-like"/>
    <property type="match status" value="1"/>
</dbReference>
<name>A0A6V8KM60_9ACTN</name>
<dbReference type="InterPro" id="IPR025110">
    <property type="entry name" value="AMP-bd_C"/>
</dbReference>
<keyword evidence="10" id="KW-1185">Reference proteome</keyword>
<dbReference type="Pfam" id="PF00501">
    <property type="entry name" value="AMP-binding"/>
    <property type="match status" value="2"/>
</dbReference>
<dbReference type="InterPro" id="IPR000873">
    <property type="entry name" value="AMP-dep_synth/lig_dom"/>
</dbReference>
<dbReference type="InterPro" id="IPR009081">
    <property type="entry name" value="PP-bd_ACP"/>
</dbReference>
<evidence type="ECO:0000259" key="8">
    <source>
        <dbReference type="PROSITE" id="PS50075"/>
    </source>
</evidence>
<dbReference type="GO" id="GO:0031177">
    <property type="term" value="F:phosphopantetheine binding"/>
    <property type="evidence" value="ECO:0007669"/>
    <property type="project" value="InterPro"/>
</dbReference>
<dbReference type="CDD" id="cd05930">
    <property type="entry name" value="A_NRPS"/>
    <property type="match status" value="1"/>
</dbReference>
<dbReference type="CDD" id="cd19531">
    <property type="entry name" value="LCL_NRPS-like"/>
    <property type="match status" value="1"/>
</dbReference>
<dbReference type="NCBIfam" id="TIGR01720">
    <property type="entry name" value="NRPS-para261"/>
    <property type="match status" value="1"/>
</dbReference>
<keyword evidence="4" id="KW-0597">Phosphoprotein</keyword>
<feature type="compositionally biased region" description="Basic residues" evidence="7">
    <location>
        <begin position="2512"/>
        <end position="2522"/>
    </location>
</feature>
<comment type="caution">
    <text evidence="9">The sequence shown here is derived from an EMBL/GenBank/DDBJ whole genome shotgun (WGS) entry which is preliminary data.</text>
</comment>
<feature type="compositionally biased region" description="Low complexity" evidence="7">
    <location>
        <begin position="2597"/>
        <end position="2621"/>
    </location>
</feature>
<dbReference type="Pfam" id="PF00550">
    <property type="entry name" value="PP-binding"/>
    <property type="match status" value="1"/>
</dbReference>
<dbReference type="PANTHER" id="PTHR45527:SF1">
    <property type="entry name" value="FATTY ACID SYNTHASE"/>
    <property type="match status" value="1"/>
</dbReference>
<dbReference type="EMBL" id="BLPF01000003">
    <property type="protein sequence ID" value="GFJ83608.1"/>
    <property type="molecule type" value="Genomic_DNA"/>
</dbReference>
<dbReference type="SUPFAM" id="SSF52777">
    <property type="entry name" value="CoA-dependent acyltransferases"/>
    <property type="match status" value="6"/>
</dbReference>
<comment type="similarity">
    <text evidence="2">Belongs to the ATP-dependent AMP-binding enzyme family.</text>
</comment>
<dbReference type="InterPro" id="IPR042099">
    <property type="entry name" value="ANL_N_sf"/>
</dbReference>
<sequence>MTSTYERRVAALPAELREQLRRRLAGGSGAAAEIPLADRSGPLPLSFAQQRLWFAEQLRPGTAEYHSALPLRLNGELDVPALAAALGQLVARHEILRTTFPDRDGVAVQAVHAESDVDLPVVDLSASPQRLEAVLTTEYERPFDLRVGPPLRALLVRLGPAEHVLLLTAHHIVVDGWSMGIIGTELAALYRARRAGEPAELAPLPLQYADYAAWQRERLSGDALAGHLDYWRERLAGVEPLQLPTDRPRPAVATTGGAVHEFTVPADVAQRLGTLAREGGTTLFAVLVAACQALFARYAGQQDVAVGTAVAGRNRPELERLVGFFVNTVVLRSTVDGDRSFRELLAAVHDTVLDAFSHDEAPFERVVEAVEPDRDPSRNPLFDTMVLLHAAGGGPSDLDGAVATPAPLNRRASNFDLTVEFQPRGGELAASLEYRTDLFEPASARRLAGHLVALLSGVAADPDRALADVPLTSGDELRHLLAAGTDTALPVPDTTLPELFEAQVRRDAGRTALVCGPERLTFGELNARANRLARLLAARGAGPERPVVLALPRSADAIVAMLAVWKAGAVYLPVDPDVPAERLALLCRDADPALLVAASGSPAGGVAVLALDDPATVAQLRALSGDDLVGGDRRDGPRPDNAAYVIYTSGSTGMPKGVVVDHRALANLVANHRADFVARAGGRRLRVALTAAFSFDTSLEGPALLADGHELHLIDAAVRLDPAGLVDYVAANRIDFLDLTPSYLRQLLPAGLLTDPRHRPAILMLGGEAVDPALWRELAAAPDTASYNFYGPTECTVDALSCPIEGDGRPVIGRPLRNVRAYVLDARLRPVPVGVVGELYLAGDQLARGYLNRPGLTAQRFVADPFGGPGTRMYRTGDLARWTGDGVVEYLGRADEQVKVRGFRIEPGEVEAALLDEPGVAEAAVVARAGADGHRRLVAYVVGDADLAGLRAGLKRRLPEYMVPSAFVPLAQLPRTVSAKLDRRALPDPDDAVAGAEDHVAPSTPNERVLADIWAGVLGTERIGATDNFFARGGDSILAIQVVSRARQAGLRLAARDVFVHQTVAELAAAASTGDADAAPARGPVDGPAPLVPIQHWFFHTHGALRHFTMSVLVELASDVDQAALAQAVDAVVAHHDALRLRFRRTATGWRQELAPAAPTQVLRRCDLSDLDPGEQAAAVERQAGAARAGLDLADGPLVAARLFPRGHDRPPLLFLTAHHLVMDGVSLRVLLEDVESAYADRCAGRPVALPEVPTAFTRWAHELTQHVESGALDADLAYWEATSDPEAARLPVDREGAGTAGPARQVTVRLDPAATDALLRQVPDVYRTQVNDVLLAALGRTLAEWTGRERLLVALEGHGREDLLDGVDLSRTVGWFTTQFPVLLTVPSTADWRTVLPAVKEQLRAVPRRGLSYEALRYVRGADTLAGAPQPRICFNYHGRFDAGTGADGLVRGWSEDAGAGPDTDPTADLSYLLDVTGAVTGGELVLTWLYPADALDESTVRRLADRMVRALREIVAHCAAPGAGGRSPSDFPLVRLDQAGVDRLVGDGRDVTDLLPLTPLQAGMLFHALDGTGVYLDQARLLMDGVGDPATLGAAWQDVVDRTPALRTRVVWRDVDEPLQVVHARATVPVAYHDLRGLDDAAREAELSRIAEAEWRSGVDLAAAPLLRLAVATVGAERVVLVLTSHHIGLDGWSLAQVLTDVCERYTALLTGRPATSSPRPAFRDYLAWLAGRDIDRAGEHWTAALAGMEPTPLPYDRPPARAHQAESSRMLRLRLDAAESQRLRRMAAGAGLTVNTVVQGAWALLLARWTGRDDVVFGATVSGRPADLPGVESMVGMFVNTVPARVRVPGGDEAAAWLRRLQDEQNRTREYDFVALTQLRAWAGVPVGTELFDSIVAFENYPYDESSGAGPRIVDVVPRDSTTFPLSLRAYVTDRLGFDLAYDPRLFDAATAEALGDRLLTLLAGLASDPYRPVRAVPWMPAAQRRQILEDWSCARVDGIVHRPATLVELFAAQAARTPDRVAVTGEDGELTYAELDARADRLARRLVVAGAGPERYVALVLPRSVSQVVAVLGVLKSGAAYLPVDPAQPADRMARMLRDAAPVAVVADDSLDLPELSVPRLPVTDESLVDAELVAPDPDTPAYLIYTSGSTGQPKGVVVTHRNAVRLFEATRPWFGFGEDDVWTLFHSYAFDFSVWELWGALLHGGRLVVVPHAVSRSPRDVRRLLAQERVTVLNQTPSAFYQLIAADRDDDSPLALRYVIFGGEALDLSRLADWYARHDDRAPVLVNMYGITETTVHVTYAPLDRAAAAAATGSVIGAAIPDLRLYVLDADREPVPPGVAGELYVAGAGLARGYLNRPGLTADRFVADPFATSPGARMYRTGDLARWTFDGRLEYLGRADHQVKIRGFRIELGEIEAALVARPEITDAAVLAREDEPDRKRLVAYVVPAGPAPVDPATLRAGLAAVLPDYMVPAAFVTLDALPLNANGKLDRRALPAPSRPPPRAPHTWHRPPRPRRPSPGSGPTCSASGESARRTTSSTWAATRSSRSAWRRGCAPRWAWTCRRARCSITRRWPRWPAPPRTPRATRTRSSRPPATARCRCRTPSSGCGSSPSSSRARRST</sequence>
<dbReference type="InterPro" id="IPR036736">
    <property type="entry name" value="ACP-like_sf"/>
</dbReference>
<keyword evidence="3" id="KW-0596">Phosphopantetheine</keyword>
<dbReference type="FunFam" id="3.40.50.980:FF:000002">
    <property type="entry name" value="Enterobactin synthetase component F"/>
    <property type="match status" value="1"/>
</dbReference>
<proteinExistence type="inferred from homology"/>
<dbReference type="InterPro" id="IPR020845">
    <property type="entry name" value="AMP-binding_CS"/>
</dbReference>
<dbReference type="FunFam" id="2.30.38.10:FF:000001">
    <property type="entry name" value="Non-ribosomal peptide synthetase PvdI"/>
    <property type="match status" value="2"/>
</dbReference>
<gene>
    <name evidence="9" type="ORF">Phou_077880</name>
</gene>
<dbReference type="SUPFAM" id="SSF47336">
    <property type="entry name" value="ACP-like"/>
    <property type="match status" value="1"/>
</dbReference>
<dbReference type="GO" id="GO:0044550">
    <property type="term" value="P:secondary metabolite biosynthetic process"/>
    <property type="evidence" value="ECO:0007669"/>
    <property type="project" value="UniProtKB-ARBA"/>
</dbReference>
<keyword evidence="6" id="KW-0045">Antibiotic biosynthesis</keyword>
<dbReference type="GO" id="GO:0017000">
    <property type="term" value="P:antibiotic biosynthetic process"/>
    <property type="evidence" value="ECO:0007669"/>
    <property type="project" value="UniProtKB-KW"/>
</dbReference>
<dbReference type="GO" id="GO:0043041">
    <property type="term" value="P:amino acid activation for nonribosomal peptide biosynthetic process"/>
    <property type="evidence" value="ECO:0007669"/>
    <property type="project" value="TreeGrafter"/>
</dbReference>
<reference evidence="9 10" key="2">
    <citation type="submission" date="2020-03" db="EMBL/GenBank/DDBJ databases">
        <authorList>
            <person name="Ichikawa N."/>
            <person name="Kimura A."/>
            <person name="Kitahashi Y."/>
            <person name="Uohara A."/>
        </authorList>
    </citation>
    <scope>NUCLEOTIDE SEQUENCE [LARGE SCALE GENOMIC DNA]</scope>
    <source>
        <strain evidence="9 10">NBRC 108639</strain>
    </source>
</reference>
<dbReference type="NCBIfam" id="TIGR01733">
    <property type="entry name" value="AA-adenyl-dom"/>
    <property type="match status" value="2"/>
</dbReference>
<dbReference type="InterPro" id="IPR023213">
    <property type="entry name" value="CAT-like_dom_sf"/>
</dbReference>
<feature type="region of interest" description="Disordered" evidence="7">
    <location>
        <begin position="2496"/>
        <end position="2552"/>
    </location>
</feature>
<dbReference type="InterPro" id="IPR010060">
    <property type="entry name" value="NRPS_synth"/>
</dbReference>
<dbReference type="Gene3D" id="3.40.50.980">
    <property type="match status" value="2"/>
</dbReference>
<dbReference type="Gene3D" id="3.40.50.12780">
    <property type="entry name" value="N-terminal domain of ligase-like"/>
    <property type="match status" value="1"/>
</dbReference>